<keyword evidence="4" id="KW-0812">Transmembrane</keyword>
<feature type="compositionally biased region" description="Polar residues" evidence="3">
    <location>
        <begin position="1434"/>
        <end position="1454"/>
    </location>
</feature>
<protein>
    <recommendedName>
        <fullName evidence="5">Carboxylesterase type B domain-containing protein</fullName>
    </recommendedName>
</protein>
<dbReference type="Pfam" id="PF00135">
    <property type="entry name" value="COesterase"/>
    <property type="match status" value="1"/>
</dbReference>
<dbReference type="EMBL" id="JADBJN010000002">
    <property type="protein sequence ID" value="KAG5676605.1"/>
    <property type="molecule type" value="Genomic_DNA"/>
</dbReference>
<keyword evidence="4" id="KW-0472">Membrane</keyword>
<dbReference type="PANTHER" id="PTHR43903">
    <property type="entry name" value="NEUROLIGIN"/>
    <property type="match status" value="1"/>
</dbReference>
<evidence type="ECO:0000256" key="4">
    <source>
        <dbReference type="SAM" id="Phobius"/>
    </source>
</evidence>
<proteinExistence type="inferred from homology"/>
<comment type="similarity">
    <text evidence="1">Belongs to the type-B carboxylesterase/lipase family.</text>
</comment>
<feature type="region of interest" description="Disordered" evidence="3">
    <location>
        <begin position="930"/>
        <end position="952"/>
    </location>
</feature>
<keyword evidence="2" id="KW-0325">Glycoprotein</keyword>
<feature type="region of interest" description="Disordered" evidence="3">
    <location>
        <begin position="880"/>
        <end position="908"/>
    </location>
</feature>
<feature type="domain" description="Carboxylesterase type B" evidence="5">
    <location>
        <begin position="341"/>
        <end position="851"/>
    </location>
</feature>
<evidence type="ECO:0000259" key="5">
    <source>
        <dbReference type="Pfam" id="PF00135"/>
    </source>
</evidence>
<feature type="compositionally biased region" description="Acidic residues" evidence="3">
    <location>
        <begin position="1000"/>
        <end position="1030"/>
    </location>
</feature>
<keyword evidence="4" id="KW-1133">Transmembrane helix</keyword>
<evidence type="ECO:0000256" key="1">
    <source>
        <dbReference type="ARBA" id="ARBA00005964"/>
    </source>
</evidence>
<dbReference type="SUPFAM" id="SSF53474">
    <property type="entry name" value="alpha/beta-Hydrolases"/>
    <property type="match status" value="1"/>
</dbReference>
<feature type="transmembrane region" description="Helical" evidence="4">
    <location>
        <begin position="1216"/>
        <end position="1243"/>
    </location>
</feature>
<feature type="compositionally biased region" description="Low complexity" evidence="3">
    <location>
        <begin position="931"/>
        <end position="940"/>
    </location>
</feature>
<organism evidence="6 7">
    <name type="scientific">Polypedilum vanderplanki</name>
    <name type="common">Sleeping chironomid midge</name>
    <dbReference type="NCBI Taxonomy" id="319348"/>
    <lineage>
        <taxon>Eukaryota</taxon>
        <taxon>Metazoa</taxon>
        <taxon>Ecdysozoa</taxon>
        <taxon>Arthropoda</taxon>
        <taxon>Hexapoda</taxon>
        <taxon>Insecta</taxon>
        <taxon>Pterygota</taxon>
        <taxon>Neoptera</taxon>
        <taxon>Endopterygota</taxon>
        <taxon>Diptera</taxon>
        <taxon>Nematocera</taxon>
        <taxon>Chironomoidea</taxon>
        <taxon>Chironomidae</taxon>
        <taxon>Chironominae</taxon>
        <taxon>Polypedilum</taxon>
        <taxon>Polypedilum</taxon>
    </lineage>
</organism>
<gene>
    <name evidence="6" type="ORF">PVAND_006427</name>
</gene>
<evidence type="ECO:0000256" key="2">
    <source>
        <dbReference type="ARBA" id="ARBA00023180"/>
    </source>
</evidence>
<feature type="region of interest" description="Disordered" evidence="3">
    <location>
        <begin position="1155"/>
        <end position="1176"/>
    </location>
</feature>
<feature type="region of interest" description="Disordered" evidence="3">
    <location>
        <begin position="992"/>
        <end position="1053"/>
    </location>
</feature>
<dbReference type="InterPro" id="IPR051093">
    <property type="entry name" value="Neuroligin/BSAL"/>
</dbReference>
<evidence type="ECO:0000313" key="7">
    <source>
        <dbReference type="Proteomes" id="UP001107558"/>
    </source>
</evidence>
<sequence length="1467" mass="166147">MQIKTQLSDCASEFSENVVQKILEASHSRKNEMHHEWMYIEVSSYYKIVPHGRLHYHHHRSHYRGRQWSLCSIDNFKLKCSFLINCILLNYYYELCWPLFWLIWKSPVANYCCQQTTGMAMTTHKNLMIDKIFLQNFKTAASSLLLKLVKTSSSCFYTKFFYEQQQQQQHTPNKIHFSSHSVNTFCDLSTNSDELLVTIIHGIEHYQRCLVIKSSRHGSKTLNFFYGILLIQRHLLICNNYEFSNEYRREDNNNNNVETTNDQILIIQHSLAHNQMPVDDNSTVSTSNHKLKNHHHRQNNASKFSNSCHRFSDGNIFNALLFFIILCIPLLTSAHTLKYNPNVVKTKYGPLRGIILRQNPTVEGYLGVPYATPPLGSLRYMPPVTPSTWKNTRLADHFSPVCPQTVPVTSDTGMEALLEMPRGRLAQLRRMKPLLSNYSEDCLYLNMYVPREDETGASIDKPMATLVYIHGESYEWNSGNLYDGTVLAAHSNIIVVTINFRLGILGFLKTGTKASSQGNFGLMDLVAGLHWLRENLPAFNGNPNLVTLMGHGHGAALANILIVSPVASDLIHRAILISGCALSPWAIQRDPLSIKKKVATDTGCHGDLLDDDIAPCLRKKSISELLAIKLDPPRFLPGFAPFVDGTVIVNPAITPIMPITIPMGAAIAGSAGIELADFPTRQLLFAVTSIESYLDFSAQDLEFGFNETRRDRILRTYVRNAYHFHLNEIFSALKNEYTYWEQPPRNQLGSRDAALELLSDGHTVAPLVRLGYLHSLRGGKSYFMHFKHRTNERDFPQRYGTVRGEDVPFCFGLPMTPLFPYNYTQQDIQTSRILIHYLANFIQTGNPNGDATPTNRHSIELDSLRRLGSDSHLIESLPAPLSLHSSSSSPTSSMSSQIILQQQHQQQKEIHEELQHHLTLNTSVIFRSIQNDNNNNSSHSINDDNSESMQHQQSAFIHHALSLMNNRHRRSSAAVSSSSFKKFIVKRNFPNNQLTTSLGSDEDDSNELELDGIDDGENDDDDYIEREEDEKTSGQQQQKQQKTGNHDRLDIDDNESDLEKSMKMYVPYWDAYDTVNQLFLEMNVKPEIKNHYRGHKLSMWLSLIPQIHSPGESDLSMRHHHFIEENSQFYDGKVRLQKLERPTVIKISAPLTTVTTPKHKTEKTPSPLMPSMTTECPSNTTIVPTLAATRPQNQDNNNGNNSLFRRLTSSTQYQSYATALTVTIAVGCFLLLLNVFIFAAIYYQREKRATYTKKKEELTDAENHHSSSSPSLERYQQKGSRKSSLQSVSGTTFGEYSCYDDKLRCKEKRALADLCTVELPMQEYKYSPPCGSTNSLRRSITPENYSGNSNKHPTMMDSSTQDTYSLLPTYAAPQINDTNNLVTYRSVMIPKAELCNQATQADSPPRLHDASTIVDENDQELSPIPTDIPPPPRSSLQSGILRQGSSSNAPTTPGTAKKRVQIQEISV</sequence>
<dbReference type="Gene3D" id="3.40.50.1820">
    <property type="entry name" value="alpha/beta hydrolase"/>
    <property type="match status" value="1"/>
</dbReference>
<feature type="region of interest" description="Disordered" evidence="3">
    <location>
        <begin position="1414"/>
        <end position="1467"/>
    </location>
</feature>
<keyword evidence="7" id="KW-1185">Reference proteome</keyword>
<dbReference type="InterPro" id="IPR002018">
    <property type="entry name" value="CarbesteraseB"/>
</dbReference>
<dbReference type="Proteomes" id="UP001107558">
    <property type="component" value="Chromosome 2"/>
</dbReference>
<feature type="compositionally biased region" description="Basic and acidic residues" evidence="3">
    <location>
        <begin position="1044"/>
        <end position="1053"/>
    </location>
</feature>
<feature type="compositionally biased region" description="Basic and acidic residues" evidence="3">
    <location>
        <begin position="1256"/>
        <end position="1265"/>
    </location>
</feature>
<accession>A0A9J6C3X4</accession>
<feature type="region of interest" description="Disordered" evidence="3">
    <location>
        <begin position="1256"/>
        <end position="1288"/>
    </location>
</feature>
<name>A0A9J6C3X4_POLVA</name>
<evidence type="ECO:0000313" key="6">
    <source>
        <dbReference type="EMBL" id="KAG5676605.1"/>
    </source>
</evidence>
<evidence type="ECO:0000256" key="3">
    <source>
        <dbReference type="SAM" id="MobiDB-lite"/>
    </source>
</evidence>
<feature type="compositionally biased region" description="Low complexity" evidence="3">
    <location>
        <begin position="880"/>
        <end position="905"/>
    </location>
</feature>
<dbReference type="InterPro" id="IPR029058">
    <property type="entry name" value="AB_hydrolase_fold"/>
</dbReference>
<reference evidence="6" key="1">
    <citation type="submission" date="2021-03" db="EMBL/GenBank/DDBJ databases">
        <title>Chromosome level genome of the anhydrobiotic midge Polypedilum vanderplanki.</title>
        <authorList>
            <person name="Yoshida Y."/>
            <person name="Kikawada T."/>
            <person name="Gusev O."/>
        </authorList>
    </citation>
    <scope>NUCLEOTIDE SEQUENCE</scope>
    <source>
        <strain evidence="6">NIAS01</strain>
        <tissue evidence="6">Whole body or cell culture</tissue>
    </source>
</reference>
<dbReference type="OrthoDB" id="3200163at2759"/>
<comment type="caution">
    <text evidence="6">The sequence shown here is derived from an EMBL/GenBank/DDBJ whole genome shotgun (WGS) entry which is preliminary data.</text>
</comment>